<accession>A0A6C0D7I4</accession>
<name>A0A6C0D7I4_9ZZZZ</name>
<dbReference type="EMBL" id="MN739546">
    <property type="protein sequence ID" value="QHT12477.1"/>
    <property type="molecule type" value="Genomic_DNA"/>
</dbReference>
<organism evidence="1">
    <name type="scientific">viral metagenome</name>
    <dbReference type="NCBI Taxonomy" id="1070528"/>
    <lineage>
        <taxon>unclassified sequences</taxon>
        <taxon>metagenomes</taxon>
        <taxon>organismal metagenomes</taxon>
    </lineage>
</organism>
<reference evidence="1" key="1">
    <citation type="journal article" date="2020" name="Nature">
        <title>Giant virus diversity and host interactions through global metagenomics.</title>
        <authorList>
            <person name="Schulz F."/>
            <person name="Roux S."/>
            <person name="Paez-Espino D."/>
            <person name="Jungbluth S."/>
            <person name="Walsh D.A."/>
            <person name="Denef V.J."/>
            <person name="McMahon K.D."/>
            <person name="Konstantinidis K.T."/>
            <person name="Eloe-Fadrosh E.A."/>
            <person name="Kyrpides N.C."/>
            <person name="Woyke T."/>
        </authorList>
    </citation>
    <scope>NUCLEOTIDE SEQUENCE</scope>
    <source>
        <strain evidence="1">GVMAG-M-3300023174-129</strain>
    </source>
</reference>
<dbReference type="AlphaFoldDB" id="A0A6C0D7I4"/>
<protein>
    <submittedName>
        <fullName evidence="1">Uncharacterized protein</fullName>
    </submittedName>
</protein>
<evidence type="ECO:0000313" key="1">
    <source>
        <dbReference type="EMBL" id="QHT12477.1"/>
    </source>
</evidence>
<sequence>MAAKLARNPFSLVLALLVLGGIATYMSYKYAEAFRVVDCLGVTCPEGQFCQQNKCRSLTA</sequence>
<proteinExistence type="predicted"/>